<evidence type="ECO:0000313" key="7">
    <source>
        <dbReference type="Proteomes" id="UP000807353"/>
    </source>
</evidence>
<evidence type="ECO:0000256" key="2">
    <source>
        <dbReference type="ARBA" id="ARBA00009160"/>
    </source>
</evidence>
<proteinExistence type="inferred from homology"/>
<feature type="non-terminal residue" evidence="6">
    <location>
        <position position="230"/>
    </location>
</feature>
<comment type="subcellular location">
    <subcellularLocation>
        <location evidence="1">Membrane</location>
    </subcellularLocation>
</comment>
<keyword evidence="5" id="KW-0472">Membrane</keyword>
<keyword evidence="3" id="KW-0812">Transmembrane</keyword>
<keyword evidence="7" id="KW-1185">Reference proteome</keyword>
<evidence type="ECO:0000313" key="6">
    <source>
        <dbReference type="EMBL" id="KAF9456790.1"/>
    </source>
</evidence>
<dbReference type="EMBL" id="MU150403">
    <property type="protein sequence ID" value="KAF9456790.1"/>
    <property type="molecule type" value="Genomic_DNA"/>
</dbReference>
<evidence type="ECO:0000256" key="5">
    <source>
        <dbReference type="ARBA" id="ARBA00023136"/>
    </source>
</evidence>
<dbReference type="Proteomes" id="UP000807353">
    <property type="component" value="Unassembled WGS sequence"/>
</dbReference>
<sequence length="230" mass="25492">MQLYTAHHHIMLLPFFACPIRQLAGFRAPITRSRLTFSVAISPCSRLHSSASRMTLKKHVPWLWTGRNSRKEPIVPGFLKVTTGIAGIGLGIFSSEPRLHCDTPPIQNPNKQSPEFPSPPTSTVSFYELSFGTVTGFCAGIFVKKGIKAVAWFLGGIFVLLQYLGSESLVRVDWGRMATRFERIFYTTDASGVTQKPSVTSLWAWIVDFLTADFQPRASFIAGLALGLRV</sequence>
<evidence type="ECO:0000256" key="1">
    <source>
        <dbReference type="ARBA" id="ARBA00004370"/>
    </source>
</evidence>
<comment type="caution">
    <text evidence="6">The sequence shown here is derived from an EMBL/GenBank/DDBJ whole genome shotgun (WGS) entry which is preliminary data.</text>
</comment>
<dbReference type="PANTHER" id="PTHR21346">
    <property type="entry name" value="FUN14 DOMAIN CONTAINING"/>
    <property type="match status" value="1"/>
</dbReference>
<evidence type="ECO:0000256" key="3">
    <source>
        <dbReference type="ARBA" id="ARBA00022692"/>
    </source>
</evidence>
<comment type="similarity">
    <text evidence="2">Belongs to the FUN14 family.</text>
</comment>
<name>A0A9P6CC63_9AGAR</name>
<dbReference type="PANTHER" id="PTHR21346:SF10">
    <property type="entry name" value="TRANSMEMBRANE PROTEIN"/>
    <property type="match status" value="1"/>
</dbReference>
<dbReference type="Pfam" id="PF04930">
    <property type="entry name" value="FUN14"/>
    <property type="match status" value="1"/>
</dbReference>
<dbReference type="AlphaFoldDB" id="A0A9P6CC63"/>
<dbReference type="OrthoDB" id="163794at2759"/>
<keyword evidence="4" id="KW-1133">Transmembrane helix</keyword>
<accession>A0A9P6CC63</accession>
<protein>
    <submittedName>
        <fullName evidence="6">FUN14 family-domain-containing protein</fullName>
    </submittedName>
</protein>
<gene>
    <name evidence="6" type="ORF">BDZ94DRAFT_1274845</name>
</gene>
<organism evidence="6 7">
    <name type="scientific">Collybia nuda</name>
    <dbReference type="NCBI Taxonomy" id="64659"/>
    <lineage>
        <taxon>Eukaryota</taxon>
        <taxon>Fungi</taxon>
        <taxon>Dikarya</taxon>
        <taxon>Basidiomycota</taxon>
        <taxon>Agaricomycotina</taxon>
        <taxon>Agaricomycetes</taxon>
        <taxon>Agaricomycetidae</taxon>
        <taxon>Agaricales</taxon>
        <taxon>Tricholomatineae</taxon>
        <taxon>Clitocybaceae</taxon>
        <taxon>Collybia</taxon>
    </lineage>
</organism>
<evidence type="ECO:0000256" key="4">
    <source>
        <dbReference type="ARBA" id="ARBA00022989"/>
    </source>
</evidence>
<reference evidence="6" key="1">
    <citation type="submission" date="2020-11" db="EMBL/GenBank/DDBJ databases">
        <authorList>
            <consortium name="DOE Joint Genome Institute"/>
            <person name="Ahrendt S."/>
            <person name="Riley R."/>
            <person name="Andreopoulos W."/>
            <person name="Labutti K."/>
            <person name="Pangilinan J."/>
            <person name="Ruiz-Duenas F.J."/>
            <person name="Barrasa J.M."/>
            <person name="Sanchez-Garcia M."/>
            <person name="Camarero S."/>
            <person name="Miyauchi S."/>
            <person name="Serrano A."/>
            <person name="Linde D."/>
            <person name="Babiker R."/>
            <person name="Drula E."/>
            <person name="Ayuso-Fernandez I."/>
            <person name="Pacheco R."/>
            <person name="Padilla G."/>
            <person name="Ferreira P."/>
            <person name="Barriuso J."/>
            <person name="Kellner H."/>
            <person name="Castanera R."/>
            <person name="Alfaro M."/>
            <person name="Ramirez L."/>
            <person name="Pisabarro A.G."/>
            <person name="Kuo A."/>
            <person name="Tritt A."/>
            <person name="Lipzen A."/>
            <person name="He G."/>
            <person name="Yan M."/>
            <person name="Ng V."/>
            <person name="Cullen D."/>
            <person name="Martin F."/>
            <person name="Rosso M.-N."/>
            <person name="Henrissat B."/>
            <person name="Hibbett D."/>
            <person name="Martinez A.T."/>
            <person name="Grigoriev I.V."/>
        </authorList>
    </citation>
    <scope>NUCLEOTIDE SEQUENCE</scope>
    <source>
        <strain evidence="6">CBS 247.69</strain>
    </source>
</reference>
<dbReference type="GO" id="GO:0016020">
    <property type="term" value="C:membrane"/>
    <property type="evidence" value="ECO:0007669"/>
    <property type="project" value="UniProtKB-SubCell"/>
</dbReference>
<dbReference type="InterPro" id="IPR007014">
    <property type="entry name" value="FUN14"/>
</dbReference>